<organism evidence="3 4">
    <name type="scientific">Pseudomonas zeae</name>
    <dbReference type="NCBI Taxonomy" id="2745510"/>
    <lineage>
        <taxon>Bacteria</taxon>
        <taxon>Pseudomonadati</taxon>
        <taxon>Pseudomonadota</taxon>
        <taxon>Gammaproteobacteria</taxon>
        <taxon>Pseudomonadales</taxon>
        <taxon>Pseudomonadaceae</taxon>
        <taxon>Pseudomonas</taxon>
    </lineage>
</organism>
<gene>
    <name evidence="3" type="ORF">QMK45_03485</name>
</gene>
<protein>
    <submittedName>
        <fullName evidence="3">Uncharacterized protein</fullName>
    </submittedName>
</protein>
<keyword evidence="4" id="KW-1185">Reference proteome</keyword>
<keyword evidence="1" id="KW-0175">Coiled coil</keyword>
<comment type="caution">
    <text evidence="3">The sequence shown here is derived from an EMBL/GenBank/DDBJ whole genome shotgun (WGS) entry which is preliminary data.</text>
</comment>
<evidence type="ECO:0000313" key="4">
    <source>
        <dbReference type="Proteomes" id="UP001287024"/>
    </source>
</evidence>
<evidence type="ECO:0000256" key="2">
    <source>
        <dbReference type="SAM" id="MobiDB-lite"/>
    </source>
</evidence>
<accession>A0ABU5BEG9</accession>
<evidence type="ECO:0000256" key="1">
    <source>
        <dbReference type="SAM" id="Coils"/>
    </source>
</evidence>
<feature type="coiled-coil region" evidence="1">
    <location>
        <begin position="650"/>
        <end position="704"/>
    </location>
</feature>
<sequence>MSPKQPAKGSIKVKPPTSPDAPQQGNTGRAPRTGPEPSLPVPSATRPGGTHGTASPEVTRPSPVVLTHTATASVKTGATGAKSLESYRIPAPDRLPQANTEGLRLYKGREYVDVAHGSIVMVGVDPQTGLYRAQLAAERVASGPLLLRDADSGLWHSLKDGDAVTLIDTHLQTLRTDLEITRAKADSDGLLRHEGRLYLSLHNHVYQVTHDVSASTATQKAWRIVNPKDPVATDIANIYRASRSGETRTVRRDEGNRWVYHLPELKSGITDAEAAGLSIDTLRLMYLPFQKAHAELENSTALHNDLWADIKKLPEGSAEKNLKLLNLEVNLLKHVHKQADFVESLILNKNWLIRAKAKGLFKQELRTFRIERAEFLNRLMATMDLRFKPTSAKVDADSCRKMIPHLNKKLRFIQEREVVLAEIKKADPGAEPILEKIRQQVPSAERIDFNKLTLYIHLFAGAPDHSPNATMPSLSSVDLVTSDLNKIPQHHQPMALLLSLDQIRSDKSRFEALLTTDIDTARAEYLREALTLIDPLEQRIENRLSDILESIGRDRELPNIDHDIDFDFLPPQPDTSENARPVPPRKIFRIRQHGTYRVMVGDMETTQDGNIIVKVQDPLRPDSPSRYEKRQGEWLPVRPPITSTPRPQLVAEANRLLADVEQHVAKARVDEARKTNPTDIVEDLSKETERLNEQARRLESHEDADTEILDLAARLRSAGGSLDAHGQSVLVRMYKNREVLDIMRLNYLMDADEVSVSKTVDRKPSGKGKGKSFLDVYSITDRADDAPLWEAHFHYDQHNAAPLSFTTRGGHLKTLEQSRRGIESQRRDEQAGLPHVAIWRQTFDGKTASKIFALASEAGVPSRPE</sequence>
<name>A0ABU5BEG9_9PSED</name>
<evidence type="ECO:0000313" key="3">
    <source>
        <dbReference type="EMBL" id="MDX9674999.1"/>
    </source>
</evidence>
<reference evidence="3 4" key="1">
    <citation type="submission" date="2023-05" db="EMBL/GenBank/DDBJ databases">
        <title>Siderophore-mediated competition between Bacillus subtilis and Pseudomonas marginalis.</title>
        <authorList>
            <person name="Lyng M."/>
            <person name="Joergensen J.P.B."/>
            <person name="Schostag M.D."/>
            <person name="Jarmusch S.A."/>
            <person name="Aguilar D.K.C."/>
            <person name="Andrade C.N.L."/>
            <person name="Kovacs A.T."/>
        </authorList>
    </citation>
    <scope>NUCLEOTIDE SEQUENCE [LARGE SCALE GENOMIC DNA]</scope>
    <source>
        <strain evidence="3 4">P8_72</strain>
    </source>
</reference>
<dbReference type="EMBL" id="JASFAG010000001">
    <property type="protein sequence ID" value="MDX9674999.1"/>
    <property type="molecule type" value="Genomic_DNA"/>
</dbReference>
<dbReference type="Proteomes" id="UP001287024">
    <property type="component" value="Unassembled WGS sequence"/>
</dbReference>
<dbReference type="RefSeq" id="WP_320335911.1">
    <property type="nucleotide sequence ID" value="NZ_JASFAG010000001.1"/>
</dbReference>
<proteinExistence type="predicted"/>
<feature type="region of interest" description="Disordered" evidence="2">
    <location>
        <begin position="1"/>
        <end position="63"/>
    </location>
</feature>